<dbReference type="SUPFAM" id="SSF82185">
    <property type="entry name" value="Histone H3 K4-specific methyltransferase SET7/9 N-terminal domain"/>
    <property type="match status" value="2"/>
</dbReference>
<dbReference type="InParanoid" id="I7M487"/>
<dbReference type="Pfam" id="PF02493">
    <property type="entry name" value="MORN"/>
    <property type="match status" value="9"/>
</dbReference>
<dbReference type="PANTHER" id="PTHR43215:SF14">
    <property type="entry name" value="RADIAL SPOKE HEAD 1 HOMOLOG"/>
    <property type="match status" value="1"/>
</dbReference>
<name>I7M487_TETTS</name>
<dbReference type="eggNOG" id="KOG0231">
    <property type="taxonomic scope" value="Eukaryota"/>
</dbReference>
<evidence type="ECO:0000313" key="4">
    <source>
        <dbReference type="Proteomes" id="UP000009168"/>
    </source>
</evidence>
<dbReference type="Gene3D" id="2.20.110.10">
    <property type="entry name" value="Histone H3 K4-specific methyltransferase SET7/9 N-terminal domain"/>
    <property type="match status" value="4"/>
</dbReference>
<sequence length="399" mass="45784">MGNCCSGGPGGQNAEEVDLNRNQPATPAEKIFEENEGGDDTTALPENKNKNHVVHNANSSQTEIKQKPSSDAQLDAKSEKENFDDNTQQQQTSNAHQWDLKNVTDKEQVKLIELHSPSQATARRIQEVPQYENSSTKKTYERQGPFIYDKDQDEDKNLPFLGPFEFENAAVYIGQWKNGQRHGRGKQYWNDGSFYEGYWRDNMANGKGRLIHADGDVYEGEWKDDKAHGKGFYNHTDGARYDGSWYEDKQHGYGVETWPDGAKYAGEYEMGKKHGKGKFNWADGSTYEGQFWNNNIHGHGTYEWADGRKFVGEWKNNKMDGNGEFQWADGRKYTGQYLEDKKHGYGVFEWPDGRKYQGNWENGKQHGKGIYIGSNGQEREGEWQEGKRVKWIKKQGDEQ</sequence>
<feature type="region of interest" description="Disordered" evidence="2">
    <location>
        <begin position="359"/>
        <end position="399"/>
    </location>
</feature>
<keyword evidence="1" id="KW-0677">Repeat</keyword>
<dbReference type="GO" id="GO:0005829">
    <property type="term" value="C:cytosol"/>
    <property type="evidence" value="ECO:0007669"/>
    <property type="project" value="TreeGrafter"/>
</dbReference>
<reference evidence="4" key="1">
    <citation type="journal article" date="2006" name="PLoS Biol.">
        <title>Macronuclear genome sequence of the ciliate Tetrahymena thermophila, a model eukaryote.</title>
        <authorList>
            <person name="Eisen J.A."/>
            <person name="Coyne R.S."/>
            <person name="Wu M."/>
            <person name="Wu D."/>
            <person name="Thiagarajan M."/>
            <person name="Wortman J.R."/>
            <person name="Badger J.H."/>
            <person name="Ren Q."/>
            <person name="Amedeo P."/>
            <person name="Jones K.M."/>
            <person name="Tallon L.J."/>
            <person name="Delcher A.L."/>
            <person name="Salzberg S.L."/>
            <person name="Silva J.C."/>
            <person name="Haas B.J."/>
            <person name="Majoros W.H."/>
            <person name="Farzad M."/>
            <person name="Carlton J.M."/>
            <person name="Smith R.K. Jr."/>
            <person name="Garg J."/>
            <person name="Pearlman R.E."/>
            <person name="Karrer K.M."/>
            <person name="Sun L."/>
            <person name="Manning G."/>
            <person name="Elde N.C."/>
            <person name="Turkewitz A.P."/>
            <person name="Asai D.J."/>
            <person name="Wilkes D.E."/>
            <person name="Wang Y."/>
            <person name="Cai H."/>
            <person name="Collins K."/>
            <person name="Stewart B.A."/>
            <person name="Lee S.R."/>
            <person name="Wilamowska K."/>
            <person name="Weinberg Z."/>
            <person name="Ruzzo W.L."/>
            <person name="Wloga D."/>
            <person name="Gaertig J."/>
            <person name="Frankel J."/>
            <person name="Tsao C.-C."/>
            <person name="Gorovsky M.A."/>
            <person name="Keeling P.J."/>
            <person name="Waller R.F."/>
            <person name="Patron N.J."/>
            <person name="Cherry J.M."/>
            <person name="Stover N.A."/>
            <person name="Krieger C.J."/>
            <person name="del Toro C."/>
            <person name="Ryder H.F."/>
            <person name="Williamson S.C."/>
            <person name="Barbeau R.A."/>
            <person name="Hamilton E.P."/>
            <person name="Orias E."/>
        </authorList>
    </citation>
    <scope>NUCLEOTIDE SEQUENCE [LARGE SCALE GENOMIC DNA]</scope>
    <source>
        <strain evidence="4">SB210</strain>
    </source>
</reference>
<accession>I7M487</accession>
<dbReference type="Proteomes" id="UP000009168">
    <property type="component" value="Unassembled WGS sequence"/>
</dbReference>
<feature type="region of interest" description="Disordered" evidence="2">
    <location>
        <begin position="120"/>
        <end position="143"/>
    </location>
</feature>
<dbReference type="KEGG" id="tet:TTHERM_00766490"/>
<dbReference type="EMBL" id="GG662407">
    <property type="protein sequence ID" value="EAS05164.1"/>
    <property type="molecule type" value="Genomic_DNA"/>
</dbReference>
<dbReference type="OrthoDB" id="282259at2759"/>
<dbReference type="GeneID" id="7824568"/>
<dbReference type="HOGENOM" id="CLU_032017_1_1_1"/>
<dbReference type="SMART" id="SM00698">
    <property type="entry name" value="MORN"/>
    <property type="match status" value="9"/>
</dbReference>
<dbReference type="AlphaFoldDB" id="I7M487"/>
<evidence type="ECO:0000256" key="2">
    <source>
        <dbReference type="SAM" id="MobiDB-lite"/>
    </source>
</evidence>
<evidence type="ECO:0000313" key="3">
    <source>
        <dbReference type="EMBL" id="EAS05164.1"/>
    </source>
</evidence>
<feature type="compositionally biased region" description="Polar residues" evidence="2">
    <location>
        <begin position="85"/>
        <end position="96"/>
    </location>
</feature>
<dbReference type="OMA" id="EQISDNC"/>
<evidence type="ECO:0000256" key="1">
    <source>
        <dbReference type="ARBA" id="ARBA00022737"/>
    </source>
</evidence>
<feature type="compositionally biased region" description="Gly residues" evidence="2">
    <location>
        <begin position="1"/>
        <end position="11"/>
    </location>
</feature>
<dbReference type="RefSeq" id="XP_001025409.1">
    <property type="nucleotide sequence ID" value="XM_001025409.3"/>
</dbReference>
<proteinExistence type="predicted"/>
<feature type="region of interest" description="Disordered" evidence="2">
    <location>
        <begin position="1"/>
        <end position="101"/>
    </location>
</feature>
<dbReference type="FunFam" id="2.20.110.10:FF:000002">
    <property type="entry name" value="Phosphatidylinositol 4-phosphate 5-kinase 8"/>
    <property type="match status" value="1"/>
</dbReference>
<gene>
    <name evidence="3" type="ORF">TTHERM_00766490</name>
</gene>
<dbReference type="InterPro" id="IPR003409">
    <property type="entry name" value="MORN"/>
</dbReference>
<keyword evidence="4" id="KW-1185">Reference proteome</keyword>
<dbReference type="PANTHER" id="PTHR43215">
    <property type="entry name" value="RADIAL SPOKE HEAD 1 HOMOLOG"/>
    <property type="match status" value="1"/>
</dbReference>
<protein>
    <submittedName>
        <fullName evidence="3">MORN motif protein</fullName>
    </submittedName>
</protein>
<feature type="compositionally biased region" description="Basic and acidic residues" evidence="2">
    <location>
        <begin position="64"/>
        <end position="83"/>
    </location>
</feature>
<feature type="compositionally biased region" description="Basic and acidic residues" evidence="2">
    <location>
        <begin position="377"/>
        <end position="399"/>
    </location>
</feature>
<organism evidence="3 4">
    <name type="scientific">Tetrahymena thermophila (strain SB210)</name>
    <dbReference type="NCBI Taxonomy" id="312017"/>
    <lineage>
        <taxon>Eukaryota</taxon>
        <taxon>Sar</taxon>
        <taxon>Alveolata</taxon>
        <taxon>Ciliophora</taxon>
        <taxon>Intramacronucleata</taxon>
        <taxon>Oligohymenophorea</taxon>
        <taxon>Hymenostomatida</taxon>
        <taxon>Tetrahymenina</taxon>
        <taxon>Tetrahymenidae</taxon>
        <taxon>Tetrahymena</taxon>
    </lineage>
</organism>